<dbReference type="PROSITE" id="PS51898">
    <property type="entry name" value="TYR_RECOMBINASE"/>
    <property type="match status" value="1"/>
</dbReference>
<dbReference type="Pfam" id="PF00589">
    <property type="entry name" value="Phage_integrase"/>
    <property type="match status" value="1"/>
</dbReference>
<dbReference type="EMBL" id="FNQE01000031">
    <property type="protein sequence ID" value="SDZ29037.1"/>
    <property type="molecule type" value="Genomic_DNA"/>
</dbReference>
<keyword evidence="3" id="KW-0233">DNA recombination</keyword>
<evidence type="ECO:0000256" key="1">
    <source>
        <dbReference type="ARBA" id="ARBA00008857"/>
    </source>
</evidence>
<evidence type="ECO:0000313" key="8">
    <source>
        <dbReference type="Proteomes" id="UP000198625"/>
    </source>
</evidence>
<dbReference type="GO" id="GO:0015074">
    <property type="term" value="P:DNA integration"/>
    <property type="evidence" value="ECO:0007669"/>
    <property type="project" value="InterPro"/>
</dbReference>
<organism evidence="7 8">
    <name type="scientific">Proteiniborus ethanoligenes</name>
    <dbReference type="NCBI Taxonomy" id="415015"/>
    <lineage>
        <taxon>Bacteria</taxon>
        <taxon>Bacillati</taxon>
        <taxon>Bacillota</taxon>
        <taxon>Clostridia</taxon>
        <taxon>Eubacteriales</taxon>
        <taxon>Proteiniborus</taxon>
    </lineage>
</organism>
<feature type="domain" description="Core-binding (CB)" evidence="6">
    <location>
        <begin position="20"/>
        <end position="114"/>
    </location>
</feature>
<dbReference type="InterPro" id="IPR013762">
    <property type="entry name" value="Integrase-like_cat_sf"/>
</dbReference>
<sequence>MVSKTVKFKSRPPVLTNDEDKTTMLLEDFFKIHDSFINFKVLEGLTPRTLEDHKYFMKFFKDYVVSSCWSMEDQQVEINIFRGYIADMITVKEYAPCTINLRIRPLKCYLKWLYDEGYISINYSNKIKLVRVPQDTIQPLSDKNVKKLLKQPNKETYAGYRDFVLMLLILDCGIRIGEALQLKINDIDYKLGLVNIQSEVSKTRTFRQIPISNKVAKLLEDLRTISIDNNSEYLFLSTYGGPIKPDNIAYNFRKYGRDAKIDAKCTPYVLRHTFATNAVKENMDIFTLQRIMGHSALETTRKYIQLNNKDLKNNHNQKDFISKYL</sequence>
<dbReference type="InterPro" id="IPR044068">
    <property type="entry name" value="CB"/>
</dbReference>
<dbReference type="STRING" id="415015.SAMN05660462_02553"/>
<dbReference type="PANTHER" id="PTHR30349:SF41">
    <property type="entry name" value="INTEGRASE_RECOMBINASE PROTEIN MJ0367-RELATED"/>
    <property type="match status" value="1"/>
</dbReference>
<dbReference type="GO" id="GO:0006310">
    <property type="term" value="P:DNA recombination"/>
    <property type="evidence" value="ECO:0007669"/>
    <property type="project" value="UniProtKB-KW"/>
</dbReference>
<accession>A0A1H3RTK1</accession>
<dbReference type="AlphaFoldDB" id="A0A1H3RTK1"/>
<dbReference type="GO" id="GO:0003677">
    <property type="term" value="F:DNA binding"/>
    <property type="evidence" value="ECO:0007669"/>
    <property type="project" value="UniProtKB-UniRule"/>
</dbReference>
<evidence type="ECO:0000313" key="7">
    <source>
        <dbReference type="EMBL" id="SDZ29037.1"/>
    </source>
</evidence>
<dbReference type="InterPro" id="IPR002104">
    <property type="entry name" value="Integrase_catalytic"/>
</dbReference>
<evidence type="ECO:0000259" key="5">
    <source>
        <dbReference type="PROSITE" id="PS51898"/>
    </source>
</evidence>
<dbReference type="SUPFAM" id="SSF56349">
    <property type="entry name" value="DNA breaking-rejoining enzymes"/>
    <property type="match status" value="1"/>
</dbReference>
<dbReference type="RefSeq" id="WP_091731979.1">
    <property type="nucleotide sequence ID" value="NZ_FNQE01000031.1"/>
</dbReference>
<dbReference type="InterPro" id="IPR050090">
    <property type="entry name" value="Tyrosine_recombinase_XerCD"/>
</dbReference>
<dbReference type="InterPro" id="IPR010998">
    <property type="entry name" value="Integrase_recombinase_N"/>
</dbReference>
<evidence type="ECO:0000256" key="2">
    <source>
        <dbReference type="ARBA" id="ARBA00023125"/>
    </source>
</evidence>
<dbReference type="PROSITE" id="PS51900">
    <property type="entry name" value="CB"/>
    <property type="match status" value="1"/>
</dbReference>
<comment type="similarity">
    <text evidence="1">Belongs to the 'phage' integrase family.</text>
</comment>
<dbReference type="Gene3D" id="1.10.443.10">
    <property type="entry name" value="Intergrase catalytic core"/>
    <property type="match status" value="1"/>
</dbReference>
<name>A0A1H3RTK1_9FIRM</name>
<dbReference type="PANTHER" id="PTHR30349">
    <property type="entry name" value="PHAGE INTEGRASE-RELATED"/>
    <property type="match status" value="1"/>
</dbReference>
<feature type="domain" description="Tyr recombinase" evidence="5">
    <location>
        <begin position="135"/>
        <end position="316"/>
    </location>
</feature>
<keyword evidence="8" id="KW-1185">Reference proteome</keyword>
<evidence type="ECO:0000256" key="3">
    <source>
        <dbReference type="ARBA" id="ARBA00023172"/>
    </source>
</evidence>
<dbReference type="InterPro" id="IPR011010">
    <property type="entry name" value="DNA_brk_join_enz"/>
</dbReference>
<keyword evidence="2 4" id="KW-0238">DNA-binding</keyword>
<reference evidence="8" key="1">
    <citation type="submission" date="2016-10" db="EMBL/GenBank/DDBJ databases">
        <authorList>
            <person name="Varghese N."/>
            <person name="Submissions S."/>
        </authorList>
    </citation>
    <scope>NUCLEOTIDE SEQUENCE [LARGE SCALE GENOMIC DNA]</scope>
    <source>
        <strain evidence="8">DSM 21650</strain>
    </source>
</reference>
<dbReference type="CDD" id="cd00397">
    <property type="entry name" value="DNA_BRE_C"/>
    <property type="match status" value="1"/>
</dbReference>
<protein>
    <submittedName>
        <fullName evidence="7">Integrase/recombinase XerD</fullName>
    </submittedName>
</protein>
<dbReference type="Proteomes" id="UP000198625">
    <property type="component" value="Unassembled WGS sequence"/>
</dbReference>
<dbReference type="Gene3D" id="1.10.150.130">
    <property type="match status" value="1"/>
</dbReference>
<gene>
    <name evidence="7" type="ORF">SAMN05660462_02553</name>
</gene>
<proteinExistence type="inferred from homology"/>
<dbReference type="OrthoDB" id="9785687at2"/>
<evidence type="ECO:0000259" key="6">
    <source>
        <dbReference type="PROSITE" id="PS51900"/>
    </source>
</evidence>
<evidence type="ECO:0000256" key="4">
    <source>
        <dbReference type="PROSITE-ProRule" id="PRU01248"/>
    </source>
</evidence>